<feature type="transmembrane region" description="Helical" evidence="6">
    <location>
        <begin position="630"/>
        <end position="652"/>
    </location>
</feature>
<dbReference type="InterPro" id="IPR003838">
    <property type="entry name" value="ABC3_permease_C"/>
</dbReference>
<feature type="transmembrane region" description="Helical" evidence="6">
    <location>
        <begin position="105"/>
        <end position="138"/>
    </location>
</feature>
<evidence type="ECO:0000313" key="9">
    <source>
        <dbReference type="EMBL" id="OUQ04510.1"/>
    </source>
</evidence>
<keyword evidence="6" id="KW-0813">Transport</keyword>
<dbReference type="PANTHER" id="PTHR46795:SF3">
    <property type="entry name" value="ABC TRANSPORTER PERMEASE"/>
    <property type="match status" value="1"/>
</dbReference>
<reference evidence="10" key="1">
    <citation type="submission" date="2017-04" db="EMBL/GenBank/DDBJ databases">
        <title>Function of individual gut microbiota members based on whole genome sequencing of pure cultures obtained from chicken caecum.</title>
        <authorList>
            <person name="Medvecky M."/>
            <person name="Cejkova D."/>
            <person name="Polansky O."/>
            <person name="Karasova D."/>
            <person name="Kubasova T."/>
            <person name="Cizek A."/>
            <person name="Rychlik I."/>
        </authorList>
    </citation>
    <scope>NUCLEOTIDE SEQUENCE [LARGE SCALE GENOMIC DNA]</scope>
    <source>
        <strain evidence="10">An149</strain>
    </source>
</reference>
<evidence type="ECO:0000313" key="10">
    <source>
        <dbReference type="Proteomes" id="UP000196258"/>
    </source>
</evidence>
<evidence type="ECO:0000259" key="7">
    <source>
        <dbReference type="Pfam" id="PF02687"/>
    </source>
</evidence>
<comment type="caution">
    <text evidence="9">The sequence shown here is derived from an EMBL/GenBank/DDBJ whole genome shotgun (WGS) entry which is preliminary data.</text>
</comment>
<comment type="subcellular location">
    <subcellularLocation>
        <location evidence="1 6">Cell membrane</location>
        <topology evidence="1 6">Multi-pass membrane protein</topology>
    </subcellularLocation>
</comment>
<reference evidence="8" key="4">
    <citation type="submission" date="2021-09" db="EMBL/GenBank/DDBJ databases">
        <authorList>
            <person name="Gilroy R."/>
        </authorList>
    </citation>
    <scope>NUCLEOTIDE SEQUENCE</scope>
    <source>
        <strain evidence="8">CHK193-16274</strain>
    </source>
</reference>
<feature type="transmembrane region" description="Helical" evidence="6">
    <location>
        <begin position="290"/>
        <end position="314"/>
    </location>
</feature>
<feature type="transmembrane region" description="Helical" evidence="6">
    <location>
        <begin position="158"/>
        <end position="184"/>
    </location>
</feature>
<evidence type="ECO:0000256" key="4">
    <source>
        <dbReference type="ARBA" id="ARBA00022989"/>
    </source>
</evidence>
<feature type="transmembrane region" description="Helical" evidence="6">
    <location>
        <begin position="536"/>
        <end position="559"/>
    </location>
</feature>
<dbReference type="GO" id="GO:0005886">
    <property type="term" value="C:plasma membrane"/>
    <property type="evidence" value="ECO:0007669"/>
    <property type="project" value="UniProtKB-SubCell"/>
</dbReference>
<keyword evidence="3 6" id="KW-0812">Transmembrane</keyword>
<reference evidence="9" key="2">
    <citation type="journal article" date="2018" name="BMC Genomics">
        <title>Whole genome sequencing and function prediction of 133 gut anaerobes isolated from chicken caecum in pure cultures.</title>
        <authorList>
            <person name="Medvecky M."/>
            <person name="Cejkova D."/>
            <person name="Polansky O."/>
            <person name="Karasova D."/>
            <person name="Kubasova T."/>
            <person name="Cizek A."/>
            <person name="Rychlik I."/>
        </authorList>
    </citation>
    <scope>NUCLEOTIDE SEQUENCE</scope>
    <source>
        <strain evidence="9">An149</strain>
    </source>
</reference>
<dbReference type="GO" id="GO:0055085">
    <property type="term" value="P:transmembrane transport"/>
    <property type="evidence" value="ECO:0007669"/>
    <property type="project" value="UniProtKB-UniRule"/>
</dbReference>
<keyword evidence="2 6" id="KW-1003">Cell membrane</keyword>
<keyword evidence="4 6" id="KW-1133">Transmembrane helix</keyword>
<evidence type="ECO:0000256" key="5">
    <source>
        <dbReference type="ARBA" id="ARBA00023136"/>
    </source>
</evidence>
<dbReference type="InterPro" id="IPR027022">
    <property type="entry name" value="ABC_permease_BceB-typ"/>
</dbReference>
<dbReference type="PANTHER" id="PTHR46795">
    <property type="entry name" value="ABC TRANSPORTER PERMEASE-RELATED-RELATED"/>
    <property type="match status" value="1"/>
</dbReference>
<dbReference type="Pfam" id="PF02687">
    <property type="entry name" value="FtsX"/>
    <property type="match status" value="1"/>
</dbReference>
<reference evidence="8" key="3">
    <citation type="journal article" date="2021" name="PeerJ">
        <title>Extensive microbial diversity within the chicken gut microbiome revealed by metagenomics and culture.</title>
        <authorList>
            <person name="Gilroy R."/>
            <person name="Ravi A."/>
            <person name="Getino M."/>
            <person name="Pursley I."/>
            <person name="Horton D.L."/>
            <person name="Alikhan N.F."/>
            <person name="Baker D."/>
            <person name="Gharbi K."/>
            <person name="Hall N."/>
            <person name="Watson M."/>
            <person name="Adriaenssens E.M."/>
            <person name="Foster-Nyarko E."/>
            <person name="Jarju S."/>
            <person name="Secka A."/>
            <person name="Antonio M."/>
            <person name="Oren A."/>
            <person name="Chaudhuri R.R."/>
            <person name="La Ragione R."/>
            <person name="Hildebrand F."/>
            <person name="Pallen M.J."/>
        </authorList>
    </citation>
    <scope>NUCLEOTIDE SEQUENCE</scope>
    <source>
        <strain evidence="8">CHK193-16274</strain>
    </source>
</reference>
<proteinExistence type="inferred from homology"/>
<feature type="transmembrane region" description="Helical" evidence="6">
    <location>
        <begin position="58"/>
        <end position="84"/>
    </location>
</feature>
<dbReference type="RefSeq" id="WP_087257330.1">
    <property type="nucleotide sequence ID" value="NZ_CAJFOD010000107.1"/>
</dbReference>
<gene>
    <name evidence="9" type="ORF">B5E91_10180</name>
    <name evidence="8" type="ORF">K8V91_03480</name>
</gene>
<dbReference type="Proteomes" id="UP000749320">
    <property type="component" value="Unassembled WGS sequence"/>
</dbReference>
<evidence type="ECO:0000256" key="6">
    <source>
        <dbReference type="PIRNR" id="PIRNR018968"/>
    </source>
</evidence>
<evidence type="ECO:0000256" key="2">
    <source>
        <dbReference type="ARBA" id="ARBA00022475"/>
    </source>
</evidence>
<evidence type="ECO:0000256" key="1">
    <source>
        <dbReference type="ARBA" id="ARBA00004651"/>
    </source>
</evidence>
<evidence type="ECO:0000256" key="3">
    <source>
        <dbReference type="ARBA" id="ARBA00022692"/>
    </source>
</evidence>
<feature type="transmembrane region" description="Helical" evidence="6">
    <location>
        <begin position="20"/>
        <end position="38"/>
    </location>
</feature>
<protein>
    <submittedName>
        <fullName evidence="8 9">ABC transporter</fullName>
    </submittedName>
</protein>
<name>A0A1Y4QCL6_9FIRM</name>
<dbReference type="PIRSF" id="PIRSF018968">
    <property type="entry name" value="ABC_permease_BceB"/>
    <property type="match status" value="1"/>
</dbReference>
<keyword evidence="5 6" id="KW-0472">Membrane</keyword>
<sequence length="659" mass="74017">MSLFKLAFRNIKKSIKDYSIYFITLVIAISIFYLFNSLDSQTAMLALNESTKKMVQALVNVISSLSIFVAIVLGFLIVYANNFIIKRRKKEIGIYLMLGMSNVKVSMILVLETILVGIISLITGILIGIGLSQLVSVFVAKLFEADMTKFSFVFSSDALIWSVISFSLIYVIVTTFNLITLNRFKLIDLLSAKRKNEKVRIKNNWLILIIFIISLITIGYAYKLLYDGAILIVGNDFIKMIILGSLGTFLFFLSVSGFLLKVISLRKKLYYKDLNIFILKQVSNKINTHVVSTTVISLMLLLTIGILSASLSLANAMNESFSSNTPYDFSAATNEIKNIDELTNSKDYQSIVAKSFQYQSIIFDDLTYSDFISQNNDLYLNMDYLKQESIMAIKESDFNKLMELANKDNQKVELSDNQYILVSTLPMSLEYYNQFIKDNGTIQIANNTLNSKLDHVLELSITNSNGNQGFVVVSDNVAKKYGHVEGITYLVGNYENNKEVCEEKFNKMMETYRLDQSFIDIYTKIELKSAGIGSSAMFTFVGLYLGIVFAIASGTVLAIEQLSEAADNKERYRIINQLGASKPMVNRSLFIQIGIAFMFPLAVALIHSLVGLNEINHIISLTANIDIGDNILITALFIIVAYGGYYFATYLASNRIINE</sequence>
<dbReference type="EMBL" id="NFLB01000011">
    <property type="protein sequence ID" value="OUQ04510.1"/>
    <property type="molecule type" value="Genomic_DNA"/>
</dbReference>
<dbReference type="Proteomes" id="UP000196258">
    <property type="component" value="Unassembled WGS sequence"/>
</dbReference>
<evidence type="ECO:0000313" key="8">
    <source>
        <dbReference type="EMBL" id="HJF39962.1"/>
    </source>
</evidence>
<organism evidence="9 10">
    <name type="scientific">Thomasclavelia spiroformis</name>
    <dbReference type="NCBI Taxonomy" id="29348"/>
    <lineage>
        <taxon>Bacteria</taxon>
        <taxon>Bacillati</taxon>
        <taxon>Bacillota</taxon>
        <taxon>Erysipelotrichia</taxon>
        <taxon>Erysipelotrichales</taxon>
        <taxon>Coprobacillaceae</taxon>
        <taxon>Thomasclavelia</taxon>
    </lineage>
</organism>
<dbReference type="InterPro" id="IPR052536">
    <property type="entry name" value="ABC-4_Integral_Memb_Prot"/>
</dbReference>
<dbReference type="AlphaFoldDB" id="A0A1Y4QCL6"/>
<feature type="transmembrane region" description="Helical" evidence="6">
    <location>
        <begin position="237"/>
        <end position="260"/>
    </location>
</feature>
<dbReference type="EMBL" id="DYWV01000117">
    <property type="protein sequence ID" value="HJF39962.1"/>
    <property type="molecule type" value="Genomic_DNA"/>
</dbReference>
<feature type="transmembrane region" description="Helical" evidence="6">
    <location>
        <begin position="589"/>
        <end position="610"/>
    </location>
</feature>
<comment type="similarity">
    <text evidence="6">Belongs to the ABC-4 integral membrane protein family.</text>
</comment>
<accession>A0A1Y4QCL6</accession>
<feature type="domain" description="ABC3 transporter permease C-terminal" evidence="7">
    <location>
        <begin position="64"/>
        <end position="178"/>
    </location>
</feature>
<feature type="transmembrane region" description="Helical" evidence="6">
    <location>
        <begin position="205"/>
        <end position="225"/>
    </location>
</feature>